<name>A0AC61NR98_9BACT</name>
<sequence>MKNLKLKFKTRSKVTNLCCKLRLTAQDTLQLICLLNAASSPMIFPTGEILAFNNRDSDSYKFLIGNGFIFPVGTELSMRDASGEEVTLDEFVKQYNAC</sequence>
<dbReference type="Proteomes" id="UP000826212">
    <property type="component" value="Chromosome"/>
</dbReference>
<accession>A0AC61NR98</accession>
<gene>
    <name evidence="1" type="ORF">K4L44_05920</name>
</gene>
<evidence type="ECO:0000313" key="1">
    <source>
        <dbReference type="EMBL" id="QZE15369.1"/>
    </source>
</evidence>
<organism evidence="1 2">
    <name type="scientific">Halosquirtibacter laminarini</name>
    <dbReference type="NCBI Taxonomy" id="3374600"/>
    <lineage>
        <taxon>Bacteria</taxon>
        <taxon>Pseudomonadati</taxon>
        <taxon>Bacteroidota</taxon>
        <taxon>Bacteroidia</taxon>
        <taxon>Marinilabiliales</taxon>
        <taxon>Prolixibacteraceae</taxon>
        <taxon>Halosquirtibacter</taxon>
    </lineage>
</organism>
<reference evidence="1" key="1">
    <citation type="submission" date="2021-08" db="EMBL/GenBank/DDBJ databases">
        <title>Novel anaerobic bacterium isolated from sea squirt in East Sea, Republic of Korea.</title>
        <authorList>
            <person name="Nguyen T.H."/>
            <person name="Li Z."/>
            <person name="Lee Y.-J."/>
            <person name="Ko J."/>
            <person name="Kim S.-G."/>
        </authorList>
    </citation>
    <scope>NUCLEOTIDE SEQUENCE</scope>
    <source>
        <strain evidence="1">KCTC 25031</strain>
    </source>
</reference>
<protein>
    <submittedName>
        <fullName evidence="1">Uncharacterized protein</fullName>
    </submittedName>
</protein>
<proteinExistence type="predicted"/>
<dbReference type="EMBL" id="CP081303">
    <property type="protein sequence ID" value="QZE15369.1"/>
    <property type="molecule type" value="Genomic_DNA"/>
</dbReference>
<evidence type="ECO:0000313" key="2">
    <source>
        <dbReference type="Proteomes" id="UP000826212"/>
    </source>
</evidence>
<keyword evidence="2" id="KW-1185">Reference proteome</keyword>